<comment type="caution">
    <text evidence="2">The sequence shown here is derived from an EMBL/GenBank/DDBJ whole genome shotgun (WGS) entry which is preliminary data.</text>
</comment>
<dbReference type="EMBL" id="JAGSXJ010000003">
    <property type="protein sequence ID" value="KAH6693886.1"/>
    <property type="molecule type" value="Genomic_DNA"/>
</dbReference>
<accession>A0A9P8VIT2</accession>
<sequence length="993" mass="109191">MRLSAHCALTLGLFSLGGGTASSAGTFENPHSQSRPRFRYWLPDASVDGEVVAHDIKAAGAIGAGGVEFLPFFNYGGDHGPQPEGADWSTFAFGSPAYRDLLVDALRAHKESGLFMDIAIGPNQGQGVPANPDDEGLQWDLIPYTAEVPANGSFDGLIPGWEKNDGELIAAVSACVVSEREDFLTSVGFDGYRNITWTEYTIDHNSLADITADVDTATGQLSATFHPEDNCRIFSFYQRLSGNHNVHFENDRNETIFDHGSFAVDHHSARGAQTVIDLWEKHILDDEVMGLLKDAANYMWEDSIEIIANITWSPSLPRRFEERFGYSLFTYLPLLSWGHNNLAMQKTDPGEFRALLDTKYEGAGFINDFRVILTEGYLEYLQTLRDWANDRLGIQFSTQPSYGFPQDMAVSVPIPDAPECESLTFMDKIDAYRQFAGPAHLTGKNIISNEVGAVALKAYSYENRELMWSVNRAVAGGVNQFIIHGQSYSGDYFGTTWPGYTAFLYLFSELYMEKQPAWNNGLEDVLNYISRLQFVQRQGTPKVDVAVLNKQSANNQAFPLVYPDADLQSEGWTYTYLTDLNLDLPEASVVDGILSPNGPAWKAFVVEASQNITVDTVERLRKLSQAGLPVIISGTPGYYPVRSTCSEGQFQHAFSSLVEEANVHQVNKGHVAQKLGELGLSPQTKSTNASWYTTWRVDEALGIDYAFVFNDGDASTGEATFRTKKKPFALDPWTGERTEVSQYTLGDGTVTIPIEFAADQSKLFAFEGEYHACHITSVSAIVAATTTDSAIRIYSQSAGEATLSTGKQLSIPSAAATFKLGNWSLVASHWERPSDLYDVDTIALKRNTTHDLPSSTLPSWKSIAGLEDTSGVGYYTTTFSWPPAGDASGAYISFPTVTHGLTVYVNSERVPTFDHHAPMRDITPYLRHGTNEVLAVVPSTMWNYLRTIMGDLRSGGEKSSLITRLGGNLPDRVDSGIIGSVEVIPFSEVQLSC</sequence>
<dbReference type="Gene3D" id="2.60.120.260">
    <property type="entry name" value="Galactose-binding domain-like"/>
    <property type="match status" value="1"/>
</dbReference>
<dbReference type="AlphaFoldDB" id="A0A9P8VIT2"/>
<proteinExistence type="predicted"/>
<evidence type="ECO:0000313" key="3">
    <source>
        <dbReference type="Proteomes" id="UP000770015"/>
    </source>
</evidence>
<dbReference type="OrthoDB" id="2588159at2759"/>
<dbReference type="SUPFAM" id="SSF49785">
    <property type="entry name" value="Galactose-binding domain-like"/>
    <property type="match status" value="1"/>
</dbReference>
<dbReference type="Proteomes" id="UP000770015">
    <property type="component" value="Unassembled WGS sequence"/>
</dbReference>
<gene>
    <name evidence="2" type="ORF">F5X68DRAFT_128816</name>
</gene>
<dbReference type="PANTHER" id="PTHR36848">
    <property type="entry name" value="DNA-BINDING PROTEIN (PUTATIVE SECRETED PROTEIN)-RELATED"/>
    <property type="match status" value="1"/>
</dbReference>
<organism evidence="2 3">
    <name type="scientific">Plectosphaerella plurivora</name>
    <dbReference type="NCBI Taxonomy" id="936078"/>
    <lineage>
        <taxon>Eukaryota</taxon>
        <taxon>Fungi</taxon>
        <taxon>Dikarya</taxon>
        <taxon>Ascomycota</taxon>
        <taxon>Pezizomycotina</taxon>
        <taxon>Sordariomycetes</taxon>
        <taxon>Hypocreomycetidae</taxon>
        <taxon>Glomerellales</taxon>
        <taxon>Plectosphaerellaceae</taxon>
        <taxon>Plectosphaerella</taxon>
    </lineage>
</organism>
<dbReference type="Pfam" id="PF17132">
    <property type="entry name" value="Glyco_hydro_106"/>
    <property type="match status" value="1"/>
</dbReference>
<reference evidence="2" key="1">
    <citation type="journal article" date="2021" name="Nat. Commun.">
        <title>Genetic determinants of endophytism in the Arabidopsis root mycobiome.</title>
        <authorList>
            <person name="Mesny F."/>
            <person name="Miyauchi S."/>
            <person name="Thiergart T."/>
            <person name="Pickel B."/>
            <person name="Atanasova L."/>
            <person name="Karlsson M."/>
            <person name="Huettel B."/>
            <person name="Barry K.W."/>
            <person name="Haridas S."/>
            <person name="Chen C."/>
            <person name="Bauer D."/>
            <person name="Andreopoulos W."/>
            <person name="Pangilinan J."/>
            <person name="LaButti K."/>
            <person name="Riley R."/>
            <person name="Lipzen A."/>
            <person name="Clum A."/>
            <person name="Drula E."/>
            <person name="Henrissat B."/>
            <person name="Kohler A."/>
            <person name="Grigoriev I.V."/>
            <person name="Martin F.M."/>
            <person name="Hacquard S."/>
        </authorList>
    </citation>
    <scope>NUCLEOTIDE SEQUENCE</scope>
    <source>
        <strain evidence="2">MPI-SDFR-AT-0117</strain>
    </source>
</reference>
<feature type="chain" id="PRO_5040165749" description="Secreted protein" evidence="1">
    <location>
        <begin position="22"/>
        <end position="993"/>
    </location>
</feature>
<dbReference type="PANTHER" id="PTHR36848:SF2">
    <property type="entry name" value="SECRETED PROTEIN"/>
    <property type="match status" value="1"/>
</dbReference>
<name>A0A9P8VIT2_9PEZI</name>
<evidence type="ECO:0008006" key="4">
    <source>
        <dbReference type="Google" id="ProtNLM"/>
    </source>
</evidence>
<protein>
    <recommendedName>
        <fullName evidence="4">Secreted protein</fullName>
    </recommendedName>
</protein>
<evidence type="ECO:0000313" key="2">
    <source>
        <dbReference type="EMBL" id="KAH6693886.1"/>
    </source>
</evidence>
<keyword evidence="3" id="KW-1185">Reference proteome</keyword>
<feature type="signal peptide" evidence="1">
    <location>
        <begin position="1"/>
        <end position="21"/>
    </location>
</feature>
<keyword evidence="1" id="KW-0732">Signal</keyword>
<dbReference type="InterPro" id="IPR053161">
    <property type="entry name" value="Ulvan_degrading_GH"/>
</dbReference>
<dbReference type="InterPro" id="IPR008979">
    <property type="entry name" value="Galactose-bd-like_sf"/>
</dbReference>
<evidence type="ECO:0000256" key="1">
    <source>
        <dbReference type="SAM" id="SignalP"/>
    </source>
</evidence>